<proteinExistence type="predicted"/>
<protein>
    <submittedName>
        <fullName evidence="1">Uncharacterized protein</fullName>
    </submittedName>
</protein>
<organism evidence="1 2">
    <name type="scientific">Ascobolus immersus RN42</name>
    <dbReference type="NCBI Taxonomy" id="1160509"/>
    <lineage>
        <taxon>Eukaryota</taxon>
        <taxon>Fungi</taxon>
        <taxon>Dikarya</taxon>
        <taxon>Ascomycota</taxon>
        <taxon>Pezizomycotina</taxon>
        <taxon>Pezizomycetes</taxon>
        <taxon>Pezizales</taxon>
        <taxon>Ascobolaceae</taxon>
        <taxon>Ascobolus</taxon>
    </lineage>
</organism>
<evidence type="ECO:0000313" key="2">
    <source>
        <dbReference type="Proteomes" id="UP000275078"/>
    </source>
</evidence>
<dbReference type="Proteomes" id="UP000275078">
    <property type="component" value="Unassembled WGS sequence"/>
</dbReference>
<name>A0A3N4HND1_ASCIM</name>
<dbReference type="EMBL" id="ML119766">
    <property type="protein sequence ID" value="RPA75333.1"/>
    <property type="molecule type" value="Genomic_DNA"/>
</dbReference>
<keyword evidence="2" id="KW-1185">Reference proteome</keyword>
<evidence type="ECO:0000313" key="1">
    <source>
        <dbReference type="EMBL" id="RPA75333.1"/>
    </source>
</evidence>
<sequence>MWELMAEFEAFSNLFKGQQKKLTLGDFLALYGKFSASSWHCGIVLLPQHLRISFILELGVPDIFETEEYRVDLDQWWISVRRLHPRGRGMQRSFGTTWENTSSPCRCTADENFGNQQPRVDVRNCVSSWAIQQRASTSCRKENLDSRSKHLLRPGTIPIAATTT</sequence>
<gene>
    <name evidence="1" type="ORF">BJ508DRAFT_22337</name>
</gene>
<dbReference type="AlphaFoldDB" id="A0A3N4HND1"/>
<accession>A0A3N4HND1</accession>
<reference evidence="1 2" key="1">
    <citation type="journal article" date="2018" name="Nat. Ecol. Evol.">
        <title>Pezizomycetes genomes reveal the molecular basis of ectomycorrhizal truffle lifestyle.</title>
        <authorList>
            <person name="Murat C."/>
            <person name="Payen T."/>
            <person name="Noel B."/>
            <person name="Kuo A."/>
            <person name="Morin E."/>
            <person name="Chen J."/>
            <person name="Kohler A."/>
            <person name="Krizsan K."/>
            <person name="Balestrini R."/>
            <person name="Da Silva C."/>
            <person name="Montanini B."/>
            <person name="Hainaut M."/>
            <person name="Levati E."/>
            <person name="Barry K.W."/>
            <person name="Belfiori B."/>
            <person name="Cichocki N."/>
            <person name="Clum A."/>
            <person name="Dockter R.B."/>
            <person name="Fauchery L."/>
            <person name="Guy J."/>
            <person name="Iotti M."/>
            <person name="Le Tacon F."/>
            <person name="Lindquist E.A."/>
            <person name="Lipzen A."/>
            <person name="Malagnac F."/>
            <person name="Mello A."/>
            <person name="Molinier V."/>
            <person name="Miyauchi S."/>
            <person name="Poulain J."/>
            <person name="Riccioni C."/>
            <person name="Rubini A."/>
            <person name="Sitrit Y."/>
            <person name="Splivallo R."/>
            <person name="Traeger S."/>
            <person name="Wang M."/>
            <person name="Zifcakova L."/>
            <person name="Wipf D."/>
            <person name="Zambonelli A."/>
            <person name="Paolocci F."/>
            <person name="Nowrousian M."/>
            <person name="Ottonello S."/>
            <person name="Baldrian P."/>
            <person name="Spatafora J.W."/>
            <person name="Henrissat B."/>
            <person name="Nagy L.G."/>
            <person name="Aury J.M."/>
            <person name="Wincker P."/>
            <person name="Grigoriev I.V."/>
            <person name="Bonfante P."/>
            <person name="Martin F.M."/>
        </authorList>
    </citation>
    <scope>NUCLEOTIDE SEQUENCE [LARGE SCALE GENOMIC DNA]</scope>
    <source>
        <strain evidence="1 2">RN42</strain>
    </source>
</reference>